<dbReference type="Proteomes" id="UP001151478">
    <property type="component" value="Unassembled WGS sequence"/>
</dbReference>
<evidence type="ECO:0008006" key="4">
    <source>
        <dbReference type="Google" id="ProtNLM"/>
    </source>
</evidence>
<protein>
    <recommendedName>
        <fullName evidence="4">DUF927 domain-containing protein</fullName>
    </recommendedName>
</protein>
<feature type="region of interest" description="Disordered" evidence="1">
    <location>
        <begin position="646"/>
        <end position="668"/>
    </location>
</feature>
<sequence>MKLQLQKKKKAKEKDGTLYSTRNLKLPKGGNMEEYLEHGFLTIGNQFHFPINGQFIEGTDWKFEPLFQIMGDKENKRLAEITNTANQKKIIEFDSEILSSFGEFRRFLFKLNGFLFYTDNGIKTEHFDRFVRRYNRQFQPASELLTMGQNPKNFYAFANGVYWQDKFRPVNKFGIMNLKGIDTSDGEYNEKIDNYYSPAFSVMHKDNQVGDDKYENDRYFVYKESPITLNDWMDKMQLVFDEKGIFGILFNFGALFRDLFITHYSSFPLLGGFGETGSGKSAFGEIIQNFFYYRMAGVDLTQATSSGLSKTLTRTTNTVVFCDEFQDKTIKPDLANLVMGGWNGNGRVKSKDVGSTRTTVEKIMTAIYYCGQFLPTYMDGGLANRTMSLYFQKTEKRTSEEKENFTDLLNVTNEGISSLTSEILQYRAYFSKNLPRTFAESERSLKALLKEEQYDDRVFKNTTMIHTTYMILKEKIKFPFTEETLNKLCANLIIENSEQIRDTSALTEFWSILTFLFESNKIKDHLHFRIDKNTDFKVQGEKRTQFTHKNENNDQILYLRLNAVYQLYNKEATTREGVDVIGISTIRNYLHSTKEFIGLIKGKRFGKAGSPSCYAINYTALKSKGLLNLIEDNSLYEKEKGEAVAAEPQLAAQSANKPQGEEPDDLPF</sequence>
<keyword evidence="3" id="KW-1185">Reference proteome</keyword>
<dbReference type="RefSeq" id="WP_274270218.1">
    <property type="nucleotide sequence ID" value="NZ_JAOSLC020000002.1"/>
</dbReference>
<evidence type="ECO:0000256" key="1">
    <source>
        <dbReference type="SAM" id="MobiDB-lite"/>
    </source>
</evidence>
<proteinExistence type="predicted"/>
<evidence type="ECO:0000313" key="2">
    <source>
        <dbReference type="EMBL" id="MDD7913745.1"/>
    </source>
</evidence>
<gene>
    <name evidence="2" type="ORF">N5A56_004645</name>
</gene>
<reference evidence="2" key="1">
    <citation type="submission" date="2023-02" db="EMBL/GenBank/DDBJ databases">
        <title>Polaribacter ponticola sp. nov., isolated from seawater.</title>
        <authorList>
            <person name="Baek J.H."/>
            <person name="Kim J.M."/>
            <person name="Choi D.G."/>
            <person name="Jeon C.O."/>
        </authorList>
    </citation>
    <scope>NUCLEOTIDE SEQUENCE</scope>
    <source>
        <strain evidence="2">MSW5</strain>
    </source>
</reference>
<name>A0ABT5S6N2_9FLAO</name>
<evidence type="ECO:0000313" key="3">
    <source>
        <dbReference type="Proteomes" id="UP001151478"/>
    </source>
</evidence>
<comment type="caution">
    <text evidence="2">The sequence shown here is derived from an EMBL/GenBank/DDBJ whole genome shotgun (WGS) entry which is preliminary data.</text>
</comment>
<organism evidence="2 3">
    <name type="scientific">Polaribacter ponticola</name>
    <dbReference type="NCBI Taxonomy" id="2978475"/>
    <lineage>
        <taxon>Bacteria</taxon>
        <taxon>Pseudomonadati</taxon>
        <taxon>Bacteroidota</taxon>
        <taxon>Flavobacteriia</taxon>
        <taxon>Flavobacteriales</taxon>
        <taxon>Flavobacteriaceae</taxon>
    </lineage>
</organism>
<accession>A0ABT5S6N2</accession>
<dbReference type="EMBL" id="JAOSLC020000002">
    <property type="protein sequence ID" value="MDD7913745.1"/>
    <property type="molecule type" value="Genomic_DNA"/>
</dbReference>